<evidence type="ECO:0000313" key="2">
    <source>
        <dbReference type="EMBL" id="QSG07520.1"/>
    </source>
</evidence>
<reference evidence="2 3" key="1">
    <citation type="submission" date="2020-11" db="EMBL/GenBank/DDBJ databases">
        <title>Carbohydrate-dependent, anaerobic sulfur respiration: A novel catabolism in halophilic archaea.</title>
        <authorList>
            <person name="Sorokin D.Y."/>
            <person name="Messina E."/>
            <person name="Smedile F."/>
            <person name="La Cono V."/>
            <person name="Hallsworth J.E."/>
            <person name="Yakimov M.M."/>
        </authorList>
    </citation>
    <scope>NUCLEOTIDE SEQUENCE [LARGE SCALE GENOMIC DNA]</scope>
    <source>
        <strain evidence="2 3">HSR12-2</strain>
    </source>
</reference>
<evidence type="ECO:0000313" key="3">
    <source>
        <dbReference type="Proteomes" id="UP000662973"/>
    </source>
</evidence>
<dbReference type="Proteomes" id="UP000662973">
    <property type="component" value="Chromosome"/>
</dbReference>
<sequence length="59" mass="6037">MDPVAAVAGDSGDRSDTDPGSTDSCDTLTVALSYSKGRTSRTVTRSGTTTVPLCSKARL</sequence>
<gene>
    <name evidence="2" type="ORF">HSR122_0098</name>
</gene>
<evidence type="ECO:0000256" key="1">
    <source>
        <dbReference type="SAM" id="MobiDB-lite"/>
    </source>
</evidence>
<feature type="region of interest" description="Disordered" evidence="1">
    <location>
        <begin position="1"/>
        <end position="59"/>
    </location>
</feature>
<organism evidence="2 3">
    <name type="scientific">Halapricum desulfuricans</name>
    <dbReference type="NCBI Taxonomy" id="2841257"/>
    <lineage>
        <taxon>Archaea</taxon>
        <taxon>Methanobacteriati</taxon>
        <taxon>Methanobacteriota</taxon>
        <taxon>Stenosarchaea group</taxon>
        <taxon>Halobacteria</taxon>
        <taxon>Halobacteriales</taxon>
        <taxon>Haloarculaceae</taxon>
        <taxon>Halapricum</taxon>
    </lineage>
</organism>
<name>A0A897MZL1_9EURY</name>
<feature type="compositionally biased region" description="Polar residues" evidence="1">
    <location>
        <begin position="18"/>
        <end position="32"/>
    </location>
</feature>
<accession>A0A897MZL1</accession>
<dbReference type="EMBL" id="CP064788">
    <property type="protein sequence ID" value="QSG07520.1"/>
    <property type="molecule type" value="Genomic_DNA"/>
</dbReference>
<feature type="compositionally biased region" description="Low complexity" evidence="1">
    <location>
        <begin position="40"/>
        <end position="51"/>
    </location>
</feature>
<keyword evidence="3" id="KW-1185">Reference proteome</keyword>
<proteinExistence type="predicted"/>
<protein>
    <submittedName>
        <fullName evidence="2">Uncharacterized protein</fullName>
    </submittedName>
</protein>
<dbReference type="AlphaFoldDB" id="A0A897MZL1"/>
<dbReference type="KEGG" id="hds:HSR122_0098"/>